<sequence length="157" mass="17365">MRILLPTVAVIAALSPATAQTGQPHSTASDHAIYLNFQDMKWDKIVPELGAGSPEITILHVDQITGATKLMIKVPRNFHVPKHWHTANETHTVVSGTFIMDHDGKREELGPGSFNYVPSKMVHEAWTKPDEGTLLFITVDSPWDVNWVEGPPRGPNN</sequence>
<dbReference type="EMBL" id="CP016616">
    <property type="protein sequence ID" value="ANY77476.1"/>
    <property type="molecule type" value="Genomic_DNA"/>
</dbReference>
<evidence type="ECO:0000259" key="2">
    <source>
        <dbReference type="Pfam" id="PF12973"/>
    </source>
</evidence>
<feature type="signal peptide" evidence="1">
    <location>
        <begin position="1"/>
        <end position="19"/>
    </location>
</feature>
<dbReference type="SUPFAM" id="SSF51182">
    <property type="entry name" value="RmlC-like cupins"/>
    <property type="match status" value="1"/>
</dbReference>
<dbReference type="KEGG" id="moc:BB934_03930"/>
<dbReference type="AlphaFoldDB" id="A0A1B2EBV3"/>
<evidence type="ECO:0000256" key="1">
    <source>
        <dbReference type="SAM" id="SignalP"/>
    </source>
</evidence>
<proteinExistence type="predicted"/>
<dbReference type="RefSeq" id="WP_099508464.1">
    <property type="nucleotide sequence ID" value="NZ_CP016616.1"/>
</dbReference>
<dbReference type="Pfam" id="PF12973">
    <property type="entry name" value="Cupin_7"/>
    <property type="match status" value="1"/>
</dbReference>
<reference evidence="3" key="1">
    <citation type="submission" date="2016-07" db="EMBL/GenBank/DDBJ databases">
        <title>Microvirga ossetica sp. nov. a new species of rhizobia isolated from root nodules of the legume species Vicia alpestris Steven originated from North Ossetia region in the Caucasus.</title>
        <authorList>
            <person name="Safronova V.I."/>
            <person name="Kuznetsova I.G."/>
            <person name="Sazanova A.L."/>
            <person name="Belimov A."/>
            <person name="Andronov E."/>
            <person name="Osledkin Y.S."/>
            <person name="Onishchuk O.P."/>
            <person name="Kurchak O.N."/>
            <person name="Shaposhnikov A.I."/>
            <person name="Willems A."/>
            <person name="Tikhonovich I.A."/>
        </authorList>
    </citation>
    <scope>NUCLEOTIDE SEQUENCE [LARGE SCALE GENOMIC DNA]</scope>
    <source>
        <strain evidence="3">V5/3M</strain>
    </source>
</reference>
<protein>
    <recommendedName>
        <fullName evidence="2">ChrR-like cupin domain-containing protein</fullName>
    </recommendedName>
</protein>
<feature type="chain" id="PRO_5008535929" description="ChrR-like cupin domain-containing protein" evidence="1">
    <location>
        <begin position="20"/>
        <end position="157"/>
    </location>
</feature>
<dbReference type="InterPro" id="IPR011051">
    <property type="entry name" value="RmlC_Cupin_sf"/>
</dbReference>
<organism evidence="3">
    <name type="scientific">Microvirga ossetica</name>
    <dbReference type="NCBI Taxonomy" id="1882682"/>
    <lineage>
        <taxon>Bacteria</taxon>
        <taxon>Pseudomonadati</taxon>
        <taxon>Pseudomonadota</taxon>
        <taxon>Alphaproteobacteria</taxon>
        <taxon>Hyphomicrobiales</taxon>
        <taxon>Methylobacteriaceae</taxon>
        <taxon>Microvirga</taxon>
    </lineage>
</organism>
<name>A0A1B2EBV3_9HYPH</name>
<feature type="domain" description="ChrR-like cupin" evidence="2">
    <location>
        <begin position="32"/>
        <end position="138"/>
    </location>
</feature>
<evidence type="ECO:0000313" key="3">
    <source>
        <dbReference type="EMBL" id="ANY77476.1"/>
    </source>
</evidence>
<dbReference type="InterPro" id="IPR025979">
    <property type="entry name" value="ChrR-like_cupin_dom"/>
</dbReference>
<accession>A0A1B2EBV3</accession>
<dbReference type="Gene3D" id="2.60.120.10">
    <property type="entry name" value="Jelly Rolls"/>
    <property type="match status" value="1"/>
</dbReference>
<dbReference type="InterPro" id="IPR014710">
    <property type="entry name" value="RmlC-like_jellyroll"/>
</dbReference>
<dbReference type="OrthoDB" id="8017906at2"/>
<keyword evidence="1" id="KW-0732">Signal</keyword>
<gene>
    <name evidence="3" type="ORF">BB934_03930</name>
</gene>